<comment type="caution">
    <text evidence="1">The sequence shown here is derived from an EMBL/GenBank/DDBJ whole genome shotgun (WGS) entry which is preliminary data.</text>
</comment>
<protein>
    <recommendedName>
        <fullName evidence="3">DUF2188 domain-containing protein</fullName>
    </recommendedName>
</protein>
<gene>
    <name evidence="1" type="ORF">V0288_09375</name>
</gene>
<sequence length="76" mass="8386">MSLSLTYWKSKRGGNPDTVVISRLNGKSKTPEAREKAIEIANALLEEGYEEGRAIAIATAQAEKWAENRDKPIKNA</sequence>
<organism evidence="1 2">
    <name type="scientific">Pannus brasiliensis CCIBt3594</name>
    <dbReference type="NCBI Taxonomy" id="1427578"/>
    <lineage>
        <taxon>Bacteria</taxon>
        <taxon>Bacillati</taxon>
        <taxon>Cyanobacteriota</taxon>
        <taxon>Cyanophyceae</taxon>
        <taxon>Oscillatoriophycideae</taxon>
        <taxon>Chroococcales</taxon>
        <taxon>Microcystaceae</taxon>
        <taxon>Pannus</taxon>
    </lineage>
</organism>
<name>A0AAW9QUQ5_9CHRO</name>
<proteinExistence type="predicted"/>
<keyword evidence="2" id="KW-1185">Reference proteome</keyword>
<accession>A0AAW9QUQ5</accession>
<evidence type="ECO:0000313" key="1">
    <source>
        <dbReference type="EMBL" id="MEG3437328.1"/>
    </source>
</evidence>
<evidence type="ECO:0008006" key="3">
    <source>
        <dbReference type="Google" id="ProtNLM"/>
    </source>
</evidence>
<dbReference type="Proteomes" id="UP001328733">
    <property type="component" value="Unassembled WGS sequence"/>
</dbReference>
<evidence type="ECO:0000313" key="2">
    <source>
        <dbReference type="Proteomes" id="UP001328733"/>
    </source>
</evidence>
<dbReference type="EMBL" id="JBAFSM010000014">
    <property type="protein sequence ID" value="MEG3437328.1"/>
    <property type="molecule type" value="Genomic_DNA"/>
</dbReference>
<dbReference type="AlphaFoldDB" id="A0AAW9QUQ5"/>
<reference evidence="1 2" key="1">
    <citation type="submission" date="2024-01" db="EMBL/GenBank/DDBJ databases">
        <title>Genomic insights into the taxonomy and metabolism of the cyanobacterium Pannus brasiliensis CCIBt3594.</title>
        <authorList>
            <person name="Machado M."/>
            <person name="Botero N.B."/>
            <person name="Andreote A.P.D."/>
            <person name="Feitosa A.M.T."/>
            <person name="Popin R."/>
            <person name="Sivonen K."/>
            <person name="Fiore M.F."/>
        </authorList>
    </citation>
    <scope>NUCLEOTIDE SEQUENCE [LARGE SCALE GENOMIC DNA]</scope>
    <source>
        <strain evidence="1 2">CCIBt3594</strain>
    </source>
</reference>